<dbReference type="InterPro" id="IPR032875">
    <property type="entry name" value="Succ_CoA_lig_flav_dom"/>
</dbReference>
<comment type="caution">
    <text evidence="5">The sequence shown here is derived from an EMBL/GenBank/DDBJ whole genome shotgun (WGS) entry which is preliminary data.</text>
</comment>
<evidence type="ECO:0000259" key="4">
    <source>
        <dbReference type="Pfam" id="PF13607"/>
    </source>
</evidence>
<organism evidence="5 6">
    <name type="scientific">Rhodoferax antarcticus ANT.BR</name>
    <dbReference type="NCBI Taxonomy" id="1111071"/>
    <lineage>
        <taxon>Bacteria</taxon>
        <taxon>Pseudomonadati</taxon>
        <taxon>Pseudomonadota</taxon>
        <taxon>Betaproteobacteria</taxon>
        <taxon>Burkholderiales</taxon>
        <taxon>Comamonadaceae</taxon>
        <taxon>Rhodoferax</taxon>
    </lineage>
</organism>
<evidence type="ECO:0000256" key="1">
    <source>
        <dbReference type="ARBA" id="ARBA00022598"/>
    </source>
</evidence>
<evidence type="ECO:0000313" key="6">
    <source>
        <dbReference type="Proteomes" id="UP000185911"/>
    </source>
</evidence>
<name>A0A1Q8YFF9_9BURK</name>
<dbReference type="InterPro" id="IPR016102">
    <property type="entry name" value="Succinyl-CoA_synth-like"/>
</dbReference>
<sequence length="282" mass="29902">MSIRNLDALFAPASVAVFGATLRPASVGGTEWLNLSADFKGRLYRVNPKHAQLGERGTRAAIVSTAGLDKAQKQAMLDAARVHTLRILGPNCICMLAPHVGLNASFSHIGALPGELAFVSQSGALVTAMLDWAGSRGIGFSHFASLGEHANIDFGDLLDFLGSDPKTRAILLYIESLEASRKFMSAARAAARNKPVIVVRAGRSVASVTNDLLPVQARLGPAVSRCRGAGGRALRDSGRHARLHPVCREDAGRQGNAEGYRERCVPICPADRRDGGECVCVL</sequence>
<reference evidence="5 6" key="1">
    <citation type="submission" date="2017-01" db="EMBL/GenBank/DDBJ databases">
        <title>Genome sequence of Rhodoferax antarcticus ANT.BR, a psychrophilic purple nonsulfur bacterium from an Antarctic microbial mat.</title>
        <authorList>
            <person name="Baker J."/>
            <person name="Riester C."/>
            <person name="Skinner B."/>
            <person name="Newell A."/>
            <person name="Swingley W."/>
            <person name="Madigan M."/>
            <person name="Jung D."/>
            <person name="Asao M."/>
            <person name="Chen M."/>
            <person name="Loughlin P."/>
            <person name="Pan H."/>
            <person name="Lin S."/>
            <person name="Li N."/>
            <person name="Shaw J."/>
            <person name="Prado M."/>
            <person name="Sherman C."/>
            <person name="Li X."/>
            <person name="Tang J."/>
            <person name="Blankenship R."/>
            <person name="Zhao T."/>
            <person name="Touchman J."/>
            <person name="Sattley M."/>
        </authorList>
    </citation>
    <scope>NUCLEOTIDE SEQUENCE [LARGE SCALE GENOMIC DNA]</scope>
    <source>
        <strain evidence="5 6">ANT.BR</strain>
    </source>
</reference>
<dbReference type="EC" id="6.2.1.3" evidence="5"/>
<dbReference type="Gene3D" id="3.40.50.261">
    <property type="entry name" value="Succinyl-CoA synthetase domains"/>
    <property type="match status" value="1"/>
</dbReference>
<keyword evidence="1 5" id="KW-0436">Ligase</keyword>
<keyword evidence="3" id="KW-0067">ATP-binding</keyword>
<dbReference type="AlphaFoldDB" id="A0A1Q8YFF9"/>
<evidence type="ECO:0000256" key="3">
    <source>
        <dbReference type="ARBA" id="ARBA00022840"/>
    </source>
</evidence>
<dbReference type="PANTHER" id="PTHR43334">
    <property type="entry name" value="ACETATE--COA LIGASE [ADP-FORMING]"/>
    <property type="match status" value="1"/>
</dbReference>
<dbReference type="GO" id="GO:0005524">
    <property type="term" value="F:ATP binding"/>
    <property type="evidence" value="ECO:0007669"/>
    <property type="project" value="UniProtKB-KW"/>
</dbReference>
<evidence type="ECO:0000256" key="2">
    <source>
        <dbReference type="ARBA" id="ARBA00022741"/>
    </source>
</evidence>
<dbReference type="GO" id="GO:0004467">
    <property type="term" value="F:long-chain fatty acid-CoA ligase activity"/>
    <property type="evidence" value="ECO:0007669"/>
    <property type="project" value="UniProtKB-EC"/>
</dbReference>
<dbReference type="Gene3D" id="3.40.50.720">
    <property type="entry name" value="NAD(P)-binding Rossmann-like Domain"/>
    <property type="match status" value="1"/>
</dbReference>
<dbReference type="Proteomes" id="UP000185911">
    <property type="component" value="Unassembled WGS sequence"/>
</dbReference>
<evidence type="ECO:0000313" key="5">
    <source>
        <dbReference type="EMBL" id="OLP06649.1"/>
    </source>
</evidence>
<dbReference type="EMBL" id="MSYM01000013">
    <property type="protein sequence ID" value="OLP06649.1"/>
    <property type="molecule type" value="Genomic_DNA"/>
</dbReference>
<keyword evidence="6" id="KW-1185">Reference proteome</keyword>
<protein>
    <submittedName>
        <fullName evidence="5">Putative long chain fatty acid-CoA ligase, GNAT family</fullName>
        <ecNumber evidence="5">6.2.1.3</ecNumber>
    </submittedName>
</protein>
<dbReference type="InterPro" id="IPR051538">
    <property type="entry name" value="Acyl-CoA_Synth/Transferase"/>
</dbReference>
<dbReference type="PANTHER" id="PTHR43334:SF1">
    <property type="entry name" value="3-HYDROXYPROPIONATE--COA LIGASE [ADP-FORMING]"/>
    <property type="match status" value="1"/>
</dbReference>
<proteinExistence type="predicted"/>
<gene>
    <name evidence="5" type="primary">lcfA</name>
    <name evidence="5" type="ORF">BLL52_2885</name>
</gene>
<accession>A0A1Q8YFF9</accession>
<feature type="domain" description="Succinyl-CoA synthetase-like flavodoxin" evidence="4">
    <location>
        <begin position="113"/>
        <end position="207"/>
    </location>
</feature>
<dbReference type="Pfam" id="PF13607">
    <property type="entry name" value="Succ_CoA_lig"/>
    <property type="match status" value="1"/>
</dbReference>
<keyword evidence="2" id="KW-0547">Nucleotide-binding</keyword>
<dbReference type="SUPFAM" id="SSF51735">
    <property type="entry name" value="NAD(P)-binding Rossmann-fold domains"/>
    <property type="match status" value="1"/>
</dbReference>
<dbReference type="SUPFAM" id="SSF52210">
    <property type="entry name" value="Succinyl-CoA synthetase domains"/>
    <property type="match status" value="1"/>
</dbReference>
<dbReference type="InterPro" id="IPR036291">
    <property type="entry name" value="NAD(P)-bd_dom_sf"/>
</dbReference>